<dbReference type="Proteomes" id="UP001152747">
    <property type="component" value="Unassembled WGS sequence"/>
</dbReference>
<dbReference type="InterPro" id="IPR052861">
    <property type="entry name" value="BPTI/Kunitz_domain"/>
</dbReference>
<keyword evidence="1" id="KW-0732">Signal</keyword>
<dbReference type="PANTHER" id="PTHR47248:SF4">
    <property type="entry name" value="BPTI_KUNITZ INHIBITOR DOMAIN-CONTAINING PROTEIN"/>
    <property type="match status" value="1"/>
</dbReference>
<feature type="chain" id="PRO_5040381143" description="BPTI/Kunitz inhibitor domain-containing protein" evidence="1">
    <location>
        <begin position="16"/>
        <end position="175"/>
    </location>
</feature>
<accession>A0A9P1MXJ7</accession>
<dbReference type="Pfam" id="PF00014">
    <property type="entry name" value="Kunitz_BPTI"/>
    <property type="match status" value="1"/>
</dbReference>
<dbReference type="PANTHER" id="PTHR47248">
    <property type="entry name" value="PROTEIN CBG06772"/>
    <property type="match status" value="1"/>
</dbReference>
<feature type="signal peptide" evidence="1">
    <location>
        <begin position="1"/>
        <end position="15"/>
    </location>
</feature>
<evidence type="ECO:0000313" key="4">
    <source>
        <dbReference type="Proteomes" id="UP001152747"/>
    </source>
</evidence>
<organism evidence="3 4">
    <name type="scientific">Caenorhabditis angaria</name>
    <dbReference type="NCBI Taxonomy" id="860376"/>
    <lineage>
        <taxon>Eukaryota</taxon>
        <taxon>Metazoa</taxon>
        <taxon>Ecdysozoa</taxon>
        <taxon>Nematoda</taxon>
        <taxon>Chromadorea</taxon>
        <taxon>Rhabditida</taxon>
        <taxon>Rhabditina</taxon>
        <taxon>Rhabditomorpha</taxon>
        <taxon>Rhabditoidea</taxon>
        <taxon>Rhabditidae</taxon>
        <taxon>Peloderinae</taxon>
        <taxon>Caenorhabditis</taxon>
    </lineage>
</organism>
<dbReference type="EMBL" id="CANHGI010000003">
    <property type="protein sequence ID" value="CAI5443949.1"/>
    <property type="molecule type" value="Genomic_DNA"/>
</dbReference>
<name>A0A9P1MXJ7_9PELO</name>
<dbReference type="PROSITE" id="PS00280">
    <property type="entry name" value="BPTI_KUNITZ_1"/>
    <property type="match status" value="1"/>
</dbReference>
<sequence length="175" mass="19090">MYLILVLLLTSTILAQDFDFDCKASVDLGTACSQQKPILKYHFDSKTQTCLAFLYQGCGGNLNRFDSTGLCNRFCRPIDKFSCPLGSPVVPGTSTCRDSSECGSTGYCKRGSHVGLCCQTAYRDKSHLEYNPKCPSGKSVYKIASSTFLGKSCKSNHCPENATCIQGEYFATCCV</sequence>
<gene>
    <name evidence="3" type="ORF">CAMP_LOCUS6586</name>
</gene>
<dbReference type="GO" id="GO:0004867">
    <property type="term" value="F:serine-type endopeptidase inhibitor activity"/>
    <property type="evidence" value="ECO:0007669"/>
    <property type="project" value="InterPro"/>
</dbReference>
<evidence type="ECO:0000313" key="3">
    <source>
        <dbReference type="EMBL" id="CAI5443949.1"/>
    </source>
</evidence>
<evidence type="ECO:0000259" key="2">
    <source>
        <dbReference type="PROSITE" id="PS50279"/>
    </source>
</evidence>
<dbReference type="PROSITE" id="PS50279">
    <property type="entry name" value="BPTI_KUNITZ_2"/>
    <property type="match status" value="1"/>
</dbReference>
<dbReference type="SUPFAM" id="SSF57362">
    <property type="entry name" value="BPTI-like"/>
    <property type="match status" value="1"/>
</dbReference>
<dbReference type="AlphaFoldDB" id="A0A9P1MXJ7"/>
<reference evidence="3" key="1">
    <citation type="submission" date="2022-11" db="EMBL/GenBank/DDBJ databases">
        <authorList>
            <person name="Kikuchi T."/>
        </authorList>
    </citation>
    <scope>NUCLEOTIDE SEQUENCE</scope>
    <source>
        <strain evidence="3">PS1010</strain>
    </source>
</reference>
<feature type="domain" description="BPTI/Kunitz inhibitor" evidence="2">
    <location>
        <begin position="22"/>
        <end position="75"/>
    </location>
</feature>
<protein>
    <recommendedName>
        <fullName evidence="2">BPTI/Kunitz inhibitor domain-containing protein</fullName>
    </recommendedName>
</protein>
<evidence type="ECO:0000256" key="1">
    <source>
        <dbReference type="SAM" id="SignalP"/>
    </source>
</evidence>
<dbReference type="InterPro" id="IPR036880">
    <property type="entry name" value="Kunitz_BPTI_sf"/>
</dbReference>
<dbReference type="SMART" id="SM00131">
    <property type="entry name" value="KU"/>
    <property type="match status" value="1"/>
</dbReference>
<proteinExistence type="predicted"/>
<dbReference type="Gene3D" id="4.10.410.10">
    <property type="entry name" value="Pancreatic trypsin inhibitor Kunitz domain"/>
    <property type="match status" value="1"/>
</dbReference>
<comment type="caution">
    <text evidence="3">The sequence shown here is derived from an EMBL/GenBank/DDBJ whole genome shotgun (WGS) entry which is preliminary data.</text>
</comment>
<keyword evidence="4" id="KW-1185">Reference proteome</keyword>
<dbReference type="InterPro" id="IPR002223">
    <property type="entry name" value="Kunitz_BPTI"/>
</dbReference>
<dbReference type="InterPro" id="IPR020901">
    <property type="entry name" value="Prtase_inh_Kunz-CS"/>
</dbReference>
<dbReference type="OrthoDB" id="4473401at2759"/>